<comment type="caution">
    <text evidence="1">The sequence shown here is derived from an EMBL/GenBank/DDBJ whole genome shotgun (WGS) entry which is preliminary data.</text>
</comment>
<keyword evidence="2" id="KW-1185">Reference proteome</keyword>
<name>A0A9N9CQH8_FUNMO</name>
<evidence type="ECO:0000313" key="1">
    <source>
        <dbReference type="EMBL" id="CAG8608495.1"/>
    </source>
</evidence>
<dbReference type="Proteomes" id="UP000789375">
    <property type="component" value="Unassembled WGS sequence"/>
</dbReference>
<proteinExistence type="predicted"/>
<dbReference type="EMBL" id="CAJVPP010002694">
    <property type="protein sequence ID" value="CAG8608495.1"/>
    <property type="molecule type" value="Genomic_DNA"/>
</dbReference>
<evidence type="ECO:0000313" key="2">
    <source>
        <dbReference type="Proteomes" id="UP000789375"/>
    </source>
</evidence>
<reference evidence="1" key="1">
    <citation type="submission" date="2021-06" db="EMBL/GenBank/DDBJ databases">
        <authorList>
            <person name="Kallberg Y."/>
            <person name="Tangrot J."/>
            <person name="Rosling A."/>
        </authorList>
    </citation>
    <scope>NUCLEOTIDE SEQUENCE</scope>
    <source>
        <strain evidence="1">87-6 pot B 2015</strain>
    </source>
</reference>
<gene>
    <name evidence="1" type="ORF">FMOSSE_LOCUS9330</name>
</gene>
<accession>A0A9N9CQH8</accession>
<protein>
    <submittedName>
        <fullName evidence="1">11594_t:CDS:1</fullName>
    </submittedName>
</protein>
<dbReference type="AlphaFoldDB" id="A0A9N9CQH8"/>
<organism evidence="1 2">
    <name type="scientific">Funneliformis mosseae</name>
    <name type="common">Endomycorrhizal fungus</name>
    <name type="synonym">Glomus mosseae</name>
    <dbReference type="NCBI Taxonomy" id="27381"/>
    <lineage>
        <taxon>Eukaryota</taxon>
        <taxon>Fungi</taxon>
        <taxon>Fungi incertae sedis</taxon>
        <taxon>Mucoromycota</taxon>
        <taxon>Glomeromycotina</taxon>
        <taxon>Glomeromycetes</taxon>
        <taxon>Glomerales</taxon>
        <taxon>Glomeraceae</taxon>
        <taxon>Funneliformis</taxon>
    </lineage>
</organism>
<sequence length="40" mass="4499">MNSADSLLIIECYHFASLKEFVRVASVAALYLFINVTTTF</sequence>